<name>A0A0A1ZUB3_PROMR</name>
<dbReference type="PANTHER" id="PTHR11236">
    <property type="entry name" value="AMINOBENZOATE/ANTHRANILATE SYNTHASE"/>
    <property type="match status" value="1"/>
</dbReference>
<accession>A0A0A1ZUB3</accession>
<sequence length="506" mass="57582">MISTKKDIFFKAHKEGKNFIPITQTWPADLETPLSTWLKLTEKDSHGVFLESVEGGENLGRWSIVATKPLWEAFCYRDEIVKTWNNGTTETYKGDPFNFLRTWTNQYKSTMLDDFPSIGQLYGAWGYELINRIEPSVPINEIEENNIPYGSWMFFDQLVVFDQIKRCITAVVYADTTSLKEPSIEEVYLNSISKIKKTRDLMKVPLKEKEFLEWNENENLNLDIQSNWKKKDFEDAVLSAKEYIRKGDIFQIVLSQRFHTQVNNDPFNLYRSLRMVNPSPYMSFFDFGSWYLIGSSPEVMVKAEKNQKSQIVASLRPIAGTRPRGNDSQQDQELEKDLLKDPKEVAEHVMLIDLGRNDLGRVCEIGTVEVKDLMVIEKYSHVMHIVSEVEGILKTNTDVWDLLKACFPAGTVTGAPKIRAMQLIKNFEKDARGPYAGVYGSIDINGALNTAITIRTMIVKPSKDGKYTVSVQAGAGIVADSCPENEYQETINKAKGILKALACLDK</sequence>
<keyword evidence="5" id="KW-0460">Magnesium</keyword>
<gene>
    <name evidence="12" type="ORF">EU93_0900</name>
</gene>
<feature type="domain" description="Chorismate-utilising enzyme C-terminal" evidence="10">
    <location>
        <begin position="230"/>
        <end position="493"/>
    </location>
</feature>
<evidence type="ECO:0000256" key="3">
    <source>
        <dbReference type="ARBA" id="ARBA00020653"/>
    </source>
</evidence>
<comment type="subunit">
    <text evidence="2">Heterotetramer consisting of two non-identical subunits: a beta subunit (TrpG) and a large alpha subunit (TrpE).</text>
</comment>
<keyword evidence="6 12" id="KW-0456">Lyase</keyword>
<evidence type="ECO:0000259" key="10">
    <source>
        <dbReference type="Pfam" id="PF00425"/>
    </source>
</evidence>
<dbReference type="PRINTS" id="PR00095">
    <property type="entry name" value="ANTSNTHASEI"/>
</dbReference>
<dbReference type="Pfam" id="PF00425">
    <property type="entry name" value="Chorismate_bind"/>
    <property type="match status" value="1"/>
</dbReference>
<evidence type="ECO:0000256" key="7">
    <source>
        <dbReference type="ARBA" id="ARBA00025634"/>
    </source>
</evidence>
<dbReference type="InterPro" id="IPR019999">
    <property type="entry name" value="Anth_synth_I-like"/>
</dbReference>
<reference evidence="13" key="1">
    <citation type="journal article" date="2014" name="Sci. Data">
        <title>Genomes of diverse isolates of the marine cyanobacterium Prochlorococcus.</title>
        <authorList>
            <person name="Biller S."/>
            <person name="Berube P."/>
            <person name="Thompson J."/>
            <person name="Kelly L."/>
            <person name="Roggensack S."/>
            <person name="Awad L."/>
            <person name="Roache-Johnson K."/>
            <person name="Ding H."/>
            <person name="Giovannoni S.J."/>
            <person name="Moore L.R."/>
            <person name="Chisholm S.W."/>
        </authorList>
    </citation>
    <scope>NUCLEOTIDE SEQUENCE [LARGE SCALE GENOMIC DNA]</scope>
</reference>
<dbReference type="SUPFAM" id="SSF56322">
    <property type="entry name" value="ADC synthase"/>
    <property type="match status" value="1"/>
</dbReference>
<evidence type="ECO:0000256" key="8">
    <source>
        <dbReference type="ARBA" id="ARBA00047683"/>
    </source>
</evidence>
<feature type="domain" description="Anthranilate synthase component I N-terminal" evidence="11">
    <location>
        <begin position="29"/>
        <end position="166"/>
    </location>
</feature>
<evidence type="ECO:0000256" key="1">
    <source>
        <dbReference type="ARBA" id="ARBA00001946"/>
    </source>
</evidence>
<dbReference type="AlphaFoldDB" id="A0A0A1ZUB3"/>
<comment type="caution">
    <text evidence="12">The sequence shown here is derived from an EMBL/GenBank/DDBJ whole genome shotgun (WGS) entry which is preliminary data.</text>
</comment>
<evidence type="ECO:0000256" key="9">
    <source>
        <dbReference type="SAM" id="MobiDB-lite"/>
    </source>
</evidence>
<dbReference type="EMBL" id="JNAJ01000012">
    <property type="protein sequence ID" value="KGF91753.1"/>
    <property type="molecule type" value="Genomic_DNA"/>
</dbReference>
<evidence type="ECO:0000259" key="11">
    <source>
        <dbReference type="Pfam" id="PF04715"/>
    </source>
</evidence>
<dbReference type="GO" id="GO:0004049">
    <property type="term" value="F:anthranilate synthase activity"/>
    <property type="evidence" value="ECO:0007669"/>
    <property type="project" value="UniProtKB-EC"/>
</dbReference>
<comment type="function">
    <text evidence="7">Part of a heterotetrameric complex that catalyzes the two-step biosynthesis of anthranilate, an intermediate in the biosynthesis of L-tryptophan. In the first step, the glutamine-binding beta subunit (TrpG) of anthranilate synthase (AS) provides the glutamine amidotransferase activity which generates ammonia as a substrate that, along with chorismate, is used in the second step, catalyzed by the large alpha subunit of AS (TrpE) to produce anthranilate. In the absence of TrpG, TrpE can synthesize anthranilate directly from chorismate and high concentrations of ammonia.</text>
</comment>
<evidence type="ECO:0000256" key="6">
    <source>
        <dbReference type="ARBA" id="ARBA00023239"/>
    </source>
</evidence>
<dbReference type="InterPro" id="IPR006805">
    <property type="entry name" value="Anth_synth_I_N"/>
</dbReference>
<dbReference type="OrthoDB" id="9803598at2"/>
<dbReference type="InterPro" id="IPR005801">
    <property type="entry name" value="ADC_synthase"/>
</dbReference>
<dbReference type="Gene3D" id="3.60.120.10">
    <property type="entry name" value="Anthranilate synthase"/>
    <property type="match status" value="1"/>
</dbReference>
<dbReference type="Pfam" id="PF04715">
    <property type="entry name" value="Anth_synt_I_N"/>
    <property type="match status" value="1"/>
</dbReference>
<proteinExistence type="predicted"/>
<dbReference type="InterPro" id="IPR015890">
    <property type="entry name" value="Chorismate_C"/>
</dbReference>
<keyword evidence="4" id="KW-0479">Metal-binding</keyword>
<dbReference type="PANTHER" id="PTHR11236:SF48">
    <property type="entry name" value="ISOCHORISMATE SYNTHASE MENF"/>
    <property type="match status" value="1"/>
</dbReference>
<evidence type="ECO:0000313" key="12">
    <source>
        <dbReference type="EMBL" id="KGF91753.1"/>
    </source>
</evidence>
<dbReference type="GO" id="GO:0000162">
    <property type="term" value="P:L-tryptophan biosynthetic process"/>
    <property type="evidence" value="ECO:0007669"/>
    <property type="project" value="TreeGrafter"/>
</dbReference>
<dbReference type="Proteomes" id="UP000030491">
    <property type="component" value="Unassembled WGS sequence"/>
</dbReference>
<evidence type="ECO:0000313" key="13">
    <source>
        <dbReference type="Proteomes" id="UP000030491"/>
    </source>
</evidence>
<evidence type="ECO:0000256" key="5">
    <source>
        <dbReference type="ARBA" id="ARBA00022842"/>
    </source>
</evidence>
<dbReference type="RefSeq" id="WP_032513727.1">
    <property type="nucleotide sequence ID" value="NZ_JNAJ01000012.1"/>
</dbReference>
<comment type="catalytic activity">
    <reaction evidence="8">
        <text>chorismate + L-glutamine = anthranilate + pyruvate + L-glutamate + H(+)</text>
        <dbReference type="Rhea" id="RHEA:21732"/>
        <dbReference type="ChEBI" id="CHEBI:15361"/>
        <dbReference type="ChEBI" id="CHEBI:15378"/>
        <dbReference type="ChEBI" id="CHEBI:16567"/>
        <dbReference type="ChEBI" id="CHEBI:29748"/>
        <dbReference type="ChEBI" id="CHEBI:29985"/>
        <dbReference type="ChEBI" id="CHEBI:58359"/>
        <dbReference type="EC" id="4.1.3.27"/>
    </reaction>
</comment>
<evidence type="ECO:0000256" key="2">
    <source>
        <dbReference type="ARBA" id="ARBA00011575"/>
    </source>
</evidence>
<comment type="cofactor">
    <cofactor evidence="1">
        <name>Mg(2+)</name>
        <dbReference type="ChEBI" id="CHEBI:18420"/>
    </cofactor>
</comment>
<evidence type="ECO:0000256" key="4">
    <source>
        <dbReference type="ARBA" id="ARBA00022723"/>
    </source>
</evidence>
<dbReference type="GO" id="GO:0046872">
    <property type="term" value="F:metal ion binding"/>
    <property type="evidence" value="ECO:0007669"/>
    <property type="project" value="UniProtKB-KW"/>
</dbReference>
<organism evidence="12 13">
    <name type="scientific">Prochlorococcus marinus str. MIT 9116</name>
    <dbReference type="NCBI Taxonomy" id="167544"/>
    <lineage>
        <taxon>Bacteria</taxon>
        <taxon>Bacillati</taxon>
        <taxon>Cyanobacteriota</taxon>
        <taxon>Cyanophyceae</taxon>
        <taxon>Synechococcales</taxon>
        <taxon>Prochlorococcaceae</taxon>
        <taxon>Prochlorococcus</taxon>
    </lineage>
</organism>
<feature type="region of interest" description="Disordered" evidence="9">
    <location>
        <begin position="315"/>
        <end position="334"/>
    </location>
</feature>
<protein>
    <recommendedName>
        <fullName evidence="3">Anthranilate synthase component 1</fullName>
    </recommendedName>
</protein>